<keyword evidence="2" id="KW-0812">Transmembrane</keyword>
<dbReference type="PANTHER" id="PTHR34609">
    <property type="entry name" value="GEO08273P1-RELATED"/>
    <property type="match status" value="1"/>
</dbReference>
<feature type="region of interest" description="Disordered" evidence="1">
    <location>
        <begin position="181"/>
        <end position="223"/>
    </location>
</feature>
<dbReference type="AlphaFoldDB" id="A0AAD5SE75"/>
<keyword evidence="2" id="KW-0472">Membrane</keyword>
<accession>A0AAD5SE75</accession>
<evidence type="ECO:0000313" key="3">
    <source>
        <dbReference type="EMBL" id="KAJ3051194.1"/>
    </source>
</evidence>
<evidence type="ECO:0000313" key="4">
    <source>
        <dbReference type="Proteomes" id="UP001212841"/>
    </source>
</evidence>
<name>A0AAD5SE75_9FUNG</name>
<dbReference type="InterPro" id="IPR053077">
    <property type="entry name" value="MARVEL_domain_protein_3"/>
</dbReference>
<feature type="transmembrane region" description="Helical" evidence="2">
    <location>
        <begin position="84"/>
        <end position="107"/>
    </location>
</feature>
<evidence type="ECO:0000256" key="1">
    <source>
        <dbReference type="SAM" id="MobiDB-lite"/>
    </source>
</evidence>
<comment type="caution">
    <text evidence="3">The sequence shown here is derived from an EMBL/GenBank/DDBJ whole genome shotgun (WGS) entry which is preliminary data.</text>
</comment>
<sequence length="223" mass="24504">MPTTRNCCGCFTLQTGTCILAIYLIIVNVLNFTSLGYNFSISGGSTYHFYSPYPGYVVAGLDILMAAIGLIGATRRSAALVKVFAVWLIVRIVAMVGFAVANFYFLYTDTQFCDDFGVSRGTCGEVRSVALPSFIVGLVISVLFGIYFAIVVWSYYRELLQGDQHPNIELGYTAAPVPPQGAYPYHPNQAPQQPWGGNPQYGYAQPPPQYGQEYQGPPQYVQK</sequence>
<feature type="transmembrane region" description="Helical" evidence="2">
    <location>
        <begin position="12"/>
        <end position="33"/>
    </location>
</feature>
<evidence type="ECO:0000256" key="2">
    <source>
        <dbReference type="SAM" id="Phobius"/>
    </source>
</evidence>
<gene>
    <name evidence="3" type="ORF">HK097_007841</name>
</gene>
<reference evidence="3" key="1">
    <citation type="submission" date="2020-05" db="EMBL/GenBank/DDBJ databases">
        <title>Phylogenomic resolution of chytrid fungi.</title>
        <authorList>
            <person name="Stajich J.E."/>
            <person name="Amses K."/>
            <person name="Simmons R."/>
            <person name="Seto K."/>
            <person name="Myers J."/>
            <person name="Bonds A."/>
            <person name="Quandt C.A."/>
            <person name="Barry K."/>
            <person name="Liu P."/>
            <person name="Grigoriev I."/>
            <person name="Longcore J.E."/>
            <person name="James T.Y."/>
        </authorList>
    </citation>
    <scope>NUCLEOTIDE SEQUENCE</scope>
    <source>
        <strain evidence="3">JEL0318</strain>
    </source>
</reference>
<dbReference type="Proteomes" id="UP001212841">
    <property type="component" value="Unassembled WGS sequence"/>
</dbReference>
<keyword evidence="4" id="KW-1185">Reference proteome</keyword>
<feature type="transmembrane region" description="Helical" evidence="2">
    <location>
        <begin position="53"/>
        <end position="72"/>
    </location>
</feature>
<feature type="compositionally biased region" description="Low complexity" evidence="1">
    <location>
        <begin position="196"/>
        <end position="223"/>
    </location>
</feature>
<proteinExistence type="predicted"/>
<dbReference type="EMBL" id="JADGJD010000424">
    <property type="protein sequence ID" value="KAJ3051194.1"/>
    <property type="molecule type" value="Genomic_DNA"/>
</dbReference>
<protein>
    <submittedName>
        <fullName evidence="3">Uncharacterized protein</fullName>
    </submittedName>
</protein>
<dbReference type="PANTHER" id="PTHR34609:SF17">
    <property type="entry name" value="GEO08273P1-RELATED"/>
    <property type="match status" value="1"/>
</dbReference>
<organism evidence="3 4">
    <name type="scientific">Rhizophlyctis rosea</name>
    <dbReference type="NCBI Taxonomy" id="64517"/>
    <lineage>
        <taxon>Eukaryota</taxon>
        <taxon>Fungi</taxon>
        <taxon>Fungi incertae sedis</taxon>
        <taxon>Chytridiomycota</taxon>
        <taxon>Chytridiomycota incertae sedis</taxon>
        <taxon>Chytridiomycetes</taxon>
        <taxon>Rhizophlyctidales</taxon>
        <taxon>Rhizophlyctidaceae</taxon>
        <taxon>Rhizophlyctis</taxon>
    </lineage>
</organism>
<feature type="transmembrane region" description="Helical" evidence="2">
    <location>
        <begin position="134"/>
        <end position="156"/>
    </location>
</feature>
<keyword evidence="2" id="KW-1133">Transmembrane helix</keyword>